<gene>
    <name evidence="2" type="primary">snaC</name>
    <name evidence="2" type="ORF">HALOF300_04779</name>
</gene>
<dbReference type="SMART" id="SM00903">
    <property type="entry name" value="Flavin_Reduct"/>
    <property type="match status" value="1"/>
</dbReference>
<dbReference type="AlphaFoldDB" id="A0A7M4DRI4"/>
<reference evidence="2 3" key="1">
    <citation type="submission" date="2019-11" db="EMBL/GenBank/DDBJ databases">
        <authorList>
            <person name="Criscuolo A."/>
        </authorList>
    </citation>
    <scope>NUCLEOTIDE SEQUENCE [LARGE SCALE GENOMIC DNA]</scope>
    <source>
        <strain evidence="2">CIP111667</strain>
    </source>
</reference>
<comment type="caution">
    <text evidence="2">The sequence shown here is derived from an EMBL/GenBank/DDBJ whole genome shotgun (WGS) entry which is preliminary data.</text>
</comment>
<dbReference type="InterPro" id="IPR012349">
    <property type="entry name" value="Split_barrel_FMN-bd"/>
</dbReference>
<evidence type="ECO:0000313" key="2">
    <source>
        <dbReference type="EMBL" id="VZO40078.1"/>
    </source>
</evidence>
<sequence length="181" mass="19165">MSGHRTAGVTQRDVPSLYDSFALYGSGVTLVSVRDDAGDRFFIAASVLTASVDPFTIALSVGGNRDALPVITGGATWAVSVLGTQHLPLVRALTTRTSPAERLDALAATGAESSPEGPLWLPDALVTLWARAHTVLPVHDQFLLVGEVTRGSVHQHSTPLLRWNRDFRTTTAVPATRASVA</sequence>
<dbReference type="Proteomes" id="UP000419743">
    <property type="component" value="Unassembled WGS sequence"/>
</dbReference>
<keyword evidence="3" id="KW-1185">Reference proteome</keyword>
<dbReference type="InterPro" id="IPR002563">
    <property type="entry name" value="Flavin_Rdtase-like_dom"/>
</dbReference>
<dbReference type="SUPFAM" id="SSF50475">
    <property type="entry name" value="FMN-binding split barrel"/>
    <property type="match status" value="1"/>
</dbReference>
<dbReference type="GO" id="GO:0010181">
    <property type="term" value="F:FMN binding"/>
    <property type="evidence" value="ECO:0007669"/>
    <property type="project" value="InterPro"/>
</dbReference>
<evidence type="ECO:0000259" key="1">
    <source>
        <dbReference type="SMART" id="SM00903"/>
    </source>
</evidence>
<dbReference type="EMBL" id="CACRYJ010000067">
    <property type="protein sequence ID" value="VZO40078.1"/>
    <property type="molecule type" value="Genomic_DNA"/>
</dbReference>
<protein>
    <submittedName>
        <fullName evidence="2">NADH:riboflavin 5'-phosphate oxidoreductase</fullName>
    </submittedName>
</protein>
<evidence type="ECO:0000313" key="3">
    <source>
        <dbReference type="Proteomes" id="UP000419743"/>
    </source>
</evidence>
<proteinExistence type="predicted"/>
<organism evidence="2 3">
    <name type="scientific">Occultella aeris</name>
    <dbReference type="NCBI Taxonomy" id="2761496"/>
    <lineage>
        <taxon>Bacteria</taxon>
        <taxon>Bacillati</taxon>
        <taxon>Actinomycetota</taxon>
        <taxon>Actinomycetes</taxon>
        <taxon>Micrococcales</taxon>
        <taxon>Ruaniaceae</taxon>
        <taxon>Occultella</taxon>
    </lineage>
</organism>
<dbReference type="GO" id="GO:0016646">
    <property type="term" value="F:oxidoreductase activity, acting on the CH-NH group of donors, NAD or NADP as acceptor"/>
    <property type="evidence" value="ECO:0007669"/>
    <property type="project" value="UniProtKB-ARBA"/>
</dbReference>
<dbReference type="Gene3D" id="2.30.110.10">
    <property type="entry name" value="Electron Transport, Fmn-binding Protein, Chain A"/>
    <property type="match status" value="1"/>
</dbReference>
<accession>A0A7M4DRI4</accession>
<name>A0A7M4DRI4_9MICO</name>
<dbReference type="Pfam" id="PF01613">
    <property type="entry name" value="Flavin_Reduct"/>
    <property type="match status" value="1"/>
</dbReference>
<feature type="domain" description="Flavin reductase like" evidence="1">
    <location>
        <begin position="21"/>
        <end position="169"/>
    </location>
</feature>